<dbReference type="OrthoDB" id="5588896at2"/>
<dbReference type="EMBL" id="LT960611">
    <property type="protein sequence ID" value="SON50641.1"/>
    <property type="molecule type" value="Genomic_DNA"/>
</dbReference>
<dbReference type="KEGG" id="vta:A2668"/>
<gene>
    <name evidence="2" type="primary">ytfK</name>
    <name evidence="2" type="ORF">VTAP4600_A2668</name>
</gene>
<evidence type="ECO:0000256" key="1">
    <source>
        <dbReference type="SAM" id="Phobius"/>
    </source>
</evidence>
<dbReference type="Proteomes" id="UP000235828">
    <property type="component" value="Chromosome A"/>
</dbReference>
<keyword evidence="3" id="KW-1185">Reference proteome</keyword>
<sequence>MERVFTHYHPRQVAKFVKTLFCGSFIIKGIGVFFFEKGKVMLPDLNNREMLSIMKEVNQTIDSLSLAGI</sequence>
<feature type="transmembrane region" description="Helical" evidence="1">
    <location>
        <begin position="16"/>
        <end position="35"/>
    </location>
</feature>
<keyword evidence="1" id="KW-0812">Transmembrane</keyword>
<evidence type="ECO:0008006" key="4">
    <source>
        <dbReference type="Google" id="ProtNLM"/>
    </source>
</evidence>
<protein>
    <recommendedName>
        <fullName evidence="4">DUF1107 domain-containing protein</fullName>
    </recommendedName>
</protein>
<dbReference type="Pfam" id="PF06526">
    <property type="entry name" value="DUF1107"/>
    <property type="match status" value="1"/>
</dbReference>
<evidence type="ECO:0000313" key="2">
    <source>
        <dbReference type="EMBL" id="SON50641.1"/>
    </source>
</evidence>
<organism evidence="2 3">
    <name type="scientific">Vibrio tapetis subsp. tapetis</name>
    <dbReference type="NCBI Taxonomy" id="1671868"/>
    <lineage>
        <taxon>Bacteria</taxon>
        <taxon>Pseudomonadati</taxon>
        <taxon>Pseudomonadota</taxon>
        <taxon>Gammaproteobacteria</taxon>
        <taxon>Vibrionales</taxon>
        <taxon>Vibrionaceae</taxon>
        <taxon>Vibrio</taxon>
    </lineage>
</organism>
<dbReference type="AlphaFoldDB" id="A0A2N8ZFH2"/>
<dbReference type="Gene3D" id="3.30.1910.10">
    <property type="entry name" value="so0334 like domain"/>
    <property type="match status" value="1"/>
</dbReference>
<accession>A0A2N8ZFH2</accession>
<keyword evidence="1" id="KW-1133">Transmembrane helix</keyword>
<reference evidence="2 3" key="1">
    <citation type="submission" date="2017-10" db="EMBL/GenBank/DDBJ databases">
        <authorList>
            <person name="Banno H."/>
            <person name="Chua N.-H."/>
        </authorList>
    </citation>
    <scope>NUCLEOTIDE SEQUENCE [LARGE SCALE GENOMIC DNA]</scope>
    <source>
        <strain evidence="2">Vibrio tapetis CECT4600</strain>
    </source>
</reference>
<evidence type="ECO:0000313" key="3">
    <source>
        <dbReference type="Proteomes" id="UP000235828"/>
    </source>
</evidence>
<dbReference type="RefSeq" id="WP_102523086.1">
    <property type="nucleotide sequence ID" value="NZ_LT960611.1"/>
</dbReference>
<keyword evidence="1" id="KW-0472">Membrane</keyword>
<dbReference type="InterPro" id="IPR009491">
    <property type="entry name" value="DUF1107"/>
</dbReference>
<proteinExistence type="predicted"/>
<name>A0A2N8ZFH2_9VIBR</name>